<feature type="domain" description="Ionotropic glutamate receptor C-terminal" evidence="18">
    <location>
        <begin position="239"/>
        <end position="612"/>
    </location>
</feature>
<feature type="site" description="Interaction with the cone snail toxin Con-ikot-ikot" evidence="14">
    <location>
        <position position="595"/>
    </location>
</feature>
<evidence type="ECO:0000313" key="21">
    <source>
        <dbReference type="Proteomes" id="UP000801492"/>
    </source>
</evidence>
<feature type="compositionally biased region" description="Polar residues" evidence="16">
    <location>
        <begin position="945"/>
        <end position="960"/>
    </location>
</feature>
<evidence type="ECO:0000256" key="17">
    <source>
        <dbReference type="SAM" id="Phobius"/>
    </source>
</evidence>
<feature type="compositionally biased region" description="Basic and acidic residues" evidence="16">
    <location>
        <begin position="1087"/>
        <end position="1100"/>
    </location>
</feature>
<dbReference type="PANTHER" id="PTHR18966">
    <property type="entry name" value="IONOTROPIC GLUTAMATE RECEPTOR"/>
    <property type="match status" value="1"/>
</dbReference>
<feature type="region of interest" description="Disordered" evidence="16">
    <location>
        <begin position="755"/>
        <end position="781"/>
    </location>
</feature>
<dbReference type="Proteomes" id="UP000801492">
    <property type="component" value="Unassembled WGS sequence"/>
</dbReference>
<keyword evidence="6 17" id="KW-1133">Transmembrane helix</keyword>
<evidence type="ECO:0000256" key="8">
    <source>
        <dbReference type="ARBA" id="ARBA00023136"/>
    </source>
</evidence>
<keyword evidence="11" id="KW-1071">Ligand-gated ion channel</keyword>
<feature type="site" description="Crucial to convey clamshell closure to channel opening" evidence="14">
    <location>
        <position position="485"/>
    </location>
</feature>
<evidence type="ECO:0000256" key="6">
    <source>
        <dbReference type="ARBA" id="ARBA00022989"/>
    </source>
</evidence>
<accession>A0A8K0DE41</accession>
<feature type="region of interest" description="Disordered" evidence="16">
    <location>
        <begin position="800"/>
        <end position="830"/>
    </location>
</feature>
<feature type="binding site" evidence="13">
    <location>
        <position position="345"/>
    </location>
    <ligand>
        <name>L-glutamate</name>
        <dbReference type="ChEBI" id="CHEBI:29985"/>
    </ligand>
</feature>
<dbReference type="FunFam" id="1.10.287.70:FF:000191">
    <property type="entry name" value="Glutamate receptor ionotropic, NMDA 3A"/>
    <property type="match status" value="1"/>
</dbReference>
<proteinExistence type="inferred from homology"/>
<dbReference type="GO" id="GO:0015276">
    <property type="term" value="F:ligand-gated monoatomic ion channel activity"/>
    <property type="evidence" value="ECO:0007669"/>
    <property type="project" value="InterPro"/>
</dbReference>
<evidence type="ECO:0000256" key="14">
    <source>
        <dbReference type="PIRSR" id="PIRSR601508-2"/>
    </source>
</evidence>
<keyword evidence="7" id="KW-0406">Ion transport</keyword>
<keyword evidence="4" id="KW-1003">Cell membrane</keyword>
<evidence type="ECO:0000256" key="12">
    <source>
        <dbReference type="ARBA" id="ARBA00023303"/>
    </source>
</evidence>
<evidence type="ECO:0000256" key="9">
    <source>
        <dbReference type="ARBA" id="ARBA00023170"/>
    </source>
</evidence>
<evidence type="ECO:0000259" key="18">
    <source>
        <dbReference type="SMART" id="SM00079"/>
    </source>
</evidence>
<reference evidence="20" key="1">
    <citation type="submission" date="2019-08" db="EMBL/GenBank/DDBJ databases">
        <title>The genome of the North American firefly Photinus pyralis.</title>
        <authorList>
            <consortium name="Photinus pyralis genome working group"/>
            <person name="Fallon T.R."/>
            <person name="Sander Lower S.E."/>
            <person name="Weng J.-K."/>
        </authorList>
    </citation>
    <scope>NUCLEOTIDE SEQUENCE</scope>
    <source>
        <strain evidence="20">TRF0915ILg1</strain>
        <tissue evidence="20">Whole body</tissue>
    </source>
</reference>
<dbReference type="PRINTS" id="PR00177">
    <property type="entry name" value="NMDARECEPTOR"/>
</dbReference>
<dbReference type="SUPFAM" id="SSF53850">
    <property type="entry name" value="Periplasmic binding protein-like II"/>
    <property type="match status" value="1"/>
</dbReference>
<organism evidence="20 21">
    <name type="scientific">Ignelater luminosus</name>
    <name type="common">Cucubano</name>
    <name type="synonym">Pyrophorus luminosus</name>
    <dbReference type="NCBI Taxonomy" id="2038154"/>
    <lineage>
        <taxon>Eukaryota</taxon>
        <taxon>Metazoa</taxon>
        <taxon>Ecdysozoa</taxon>
        <taxon>Arthropoda</taxon>
        <taxon>Hexapoda</taxon>
        <taxon>Insecta</taxon>
        <taxon>Pterygota</taxon>
        <taxon>Neoptera</taxon>
        <taxon>Endopterygota</taxon>
        <taxon>Coleoptera</taxon>
        <taxon>Polyphaga</taxon>
        <taxon>Elateriformia</taxon>
        <taxon>Elateroidea</taxon>
        <taxon>Elateridae</taxon>
        <taxon>Agrypninae</taxon>
        <taxon>Pyrophorini</taxon>
        <taxon>Ignelater</taxon>
    </lineage>
</organism>
<evidence type="ECO:0000256" key="2">
    <source>
        <dbReference type="ARBA" id="ARBA00008685"/>
    </source>
</evidence>
<keyword evidence="21" id="KW-1185">Reference proteome</keyword>
<evidence type="ECO:0000313" key="20">
    <source>
        <dbReference type="EMBL" id="KAF2902524.1"/>
    </source>
</evidence>
<name>A0A8K0DE41_IGNLU</name>
<feature type="binding site" evidence="13">
    <location>
        <position position="547"/>
    </location>
    <ligand>
        <name>L-glutamate</name>
        <dbReference type="ChEBI" id="CHEBI:29985"/>
    </ligand>
</feature>
<feature type="compositionally biased region" description="Polar residues" evidence="16">
    <location>
        <begin position="995"/>
        <end position="1006"/>
    </location>
</feature>
<keyword evidence="9" id="KW-0675">Receptor</keyword>
<evidence type="ECO:0000256" key="15">
    <source>
        <dbReference type="PIRSR" id="PIRSR601508-3"/>
    </source>
</evidence>
<keyword evidence="3" id="KW-0813">Transport</keyword>
<evidence type="ECO:0000256" key="3">
    <source>
        <dbReference type="ARBA" id="ARBA00022448"/>
    </source>
</evidence>
<dbReference type="GO" id="GO:0005886">
    <property type="term" value="C:plasma membrane"/>
    <property type="evidence" value="ECO:0007669"/>
    <property type="project" value="UniProtKB-SubCell"/>
</dbReference>
<evidence type="ECO:0000256" key="11">
    <source>
        <dbReference type="ARBA" id="ARBA00023286"/>
    </source>
</evidence>
<feature type="transmembrane region" description="Helical" evidence="17">
    <location>
        <begin position="427"/>
        <end position="444"/>
    </location>
</feature>
<dbReference type="Gene3D" id="3.40.190.10">
    <property type="entry name" value="Periplasmic binding protein-like II"/>
    <property type="match status" value="2"/>
</dbReference>
<dbReference type="Gene3D" id="1.10.287.70">
    <property type="match status" value="1"/>
</dbReference>
<evidence type="ECO:0000256" key="10">
    <source>
        <dbReference type="ARBA" id="ARBA00023180"/>
    </source>
</evidence>
<evidence type="ECO:0000256" key="1">
    <source>
        <dbReference type="ARBA" id="ARBA00004651"/>
    </source>
</evidence>
<gene>
    <name evidence="20" type="ORF">ILUMI_03657</name>
</gene>
<comment type="similarity">
    <text evidence="2">Belongs to the glutamate-gated ion channel (TC 1.A.10.1) family.</text>
</comment>
<evidence type="ECO:0000256" key="16">
    <source>
        <dbReference type="SAM" id="MobiDB-lite"/>
    </source>
</evidence>
<feature type="transmembrane region" description="Helical" evidence="17">
    <location>
        <begin position="633"/>
        <end position="658"/>
    </location>
</feature>
<evidence type="ECO:0000256" key="5">
    <source>
        <dbReference type="ARBA" id="ARBA00022692"/>
    </source>
</evidence>
<dbReference type="InterPro" id="IPR001508">
    <property type="entry name" value="Iono_Glu_rcpt_met"/>
</dbReference>
<comment type="subcellular location">
    <subcellularLocation>
        <location evidence="1">Cell membrane</location>
        <topology evidence="1">Multi-pass membrane protein</topology>
    </subcellularLocation>
</comment>
<evidence type="ECO:0000259" key="19">
    <source>
        <dbReference type="SMART" id="SM00918"/>
    </source>
</evidence>
<dbReference type="Pfam" id="PF00060">
    <property type="entry name" value="Lig_chan"/>
    <property type="match status" value="1"/>
</dbReference>
<dbReference type="EMBL" id="VTPC01001267">
    <property type="protein sequence ID" value="KAF2902524.1"/>
    <property type="molecule type" value="Genomic_DNA"/>
</dbReference>
<feature type="transmembrane region" description="Helical" evidence="17">
    <location>
        <begin position="456"/>
        <end position="481"/>
    </location>
</feature>
<dbReference type="InterPro" id="IPR019594">
    <property type="entry name" value="Glu/Gly-bd"/>
</dbReference>
<protein>
    <submittedName>
        <fullName evidence="20">Uncharacterized protein</fullName>
    </submittedName>
</protein>
<dbReference type="OrthoDB" id="5984008at2759"/>
<dbReference type="GO" id="GO:0038023">
    <property type="term" value="F:signaling receptor activity"/>
    <property type="evidence" value="ECO:0007669"/>
    <property type="project" value="InterPro"/>
</dbReference>
<dbReference type="InterPro" id="IPR015683">
    <property type="entry name" value="Ionotropic_Glu_rcpt"/>
</dbReference>
<feature type="transmembrane region" description="Helical" evidence="17">
    <location>
        <begin position="385"/>
        <end position="406"/>
    </location>
</feature>
<feature type="compositionally biased region" description="Basic and acidic residues" evidence="16">
    <location>
        <begin position="1011"/>
        <end position="1020"/>
    </location>
</feature>
<comment type="caution">
    <text evidence="20">The sequence shown here is derived from an EMBL/GenBank/DDBJ whole genome shotgun (WGS) entry which is preliminary data.</text>
</comment>
<dbReference type="InterPro" id="IPR001320">
    <property type="entry name" value="Iontro_rcpt_C"/>
</dbReference>
<keyword evidence="8 17" id="KW-0472">Membrane</keyword>
<feature type="binding site" evidence="13">
    <location>
        <position position="340"/>
    </location>
    <ligand>
        <name>L-glutamate</name>
        <dbReference type="ChEBI" id="CHEBI:29985"/>
    </ligand>
</feature>
<keyword evidence="15" id="KW-1015">Disulfide bond</keyword>
<dbReference type="AlphaFoldDB" id="A0A8K0DE41"/>
<keyword evidence="12" id="KW-0407">Ion channel</keyword>
<dbReference type="Pfam" id="PF10613">
    <property type="entry name" value="Lig_chan-Glu_bd"/>
    <property type="match status" value="1"/>
</dbReference>
<sequence length="1178" mass="133109">MPVNVMASLCTTEIFPYDPNIIPDVAFAHSEITERHLSSTSFPVRTSTSTNTKETAQRELKTTCTDALAGKKYTQENGVDKLDKSLVSNFEILNLVPERTTKEDDIIGRNDTEIVNQKWKKVGIVAGRSVRLDTIVWPGGDLSVAAVSSRARSVFRVVTALAPPFVMEGELDEDGQCLRGLPCHRVLTSDKDNLTLVFNEMEMQERLEEEETYSHQQYKHYGHFAQGYDDDDKFFPFQKFKYRTNCCYGLSMDLLENIAHELEFDFRLYIVADGLFGTKNVKRKSRRDVGKQFLSYRFKQEIQEGEPMTYESDDEIDIKWNGVVGDLVSGAAHMSFAALSVSSTRSEVIDFSIPYFFSGVSFLAAPQQKSEIPLMAFLLPFSPELWIAIFTSLNITAIAVAIYEWLSPFGLNPWGRQRSKNFSMSSALWVMWGLLCGHLVAFKAPKSWPNKFLINVWGGFSVIFVASYTANIAALIAGLFFHNTVSNYHDRSLLSQKVGAPRASAAEYYVQRANKVLWEHIKRYRLENVEEGIERLRNGSLDILIADTPILDYYRATDHGCKLQKIGDTINQDTYAVGMSKGFPLKDSISAIISKYSSNGYMDILQEKWYGGLPCFKMSMGVDTESLAQPKPLGVAAVTGVFILLGVGMVLGCLILLVEHLFFRYTLPVLREKPKGSVWRSRNIMFFSQKLYRFINCVELVSPHHAARELVHTIRQGQITSLFQKSVKRKEHEQRRRRRSKAQFFEMIQEIRRQQQEERERPLESVTEVESEYQLSPDEKKTSLSPSIIRRTFLRTSPKMENPQKVKSPTTYFSKQLFSPRAKNKAKSSTALNVRRFSTDSVFSSQTLKPDRSTVVGRRLSKDASSFLSSSPPDINSRRSSYLDIISSGSKLSGKSPVLSIENVSETSLKSNEVLRKLSDSESIGRKLATLPKYNEAANRHRLTPQYSLTGGRSDQTLNKPENKEEIFSSSSESTKLLTKSYQNISESEKELPTATANVNTEQKGNLSDEEIARRNKKTIEQLQSQLATKTDKLKPPVKRSQSNNAKPGNPPRIQVEDTSKPPTSGRKSKTRHQSLGEGTRSASHPEPPRRNKLTEHSRSLDSNPPKETSRSRSPRCREHDLPPAPPPPNCSPRNSNGRSPLDRLSKEELVLLWRSSESELRSHLLKAIRDKGTDDPP</sequence>
<evidence type="ECO:0000256" key="7">
    <source>
        <dbReference type="ARBA" id="ARBA00023065"/>
    </source>
</evidence>
<feature type="compositionally biased region" description="Low complexity" evidence="16">
    <location>
        <begin position="969"/>
        <end position="981"/>
    </location>
</feature>
<dbReference type="FunFam" id="3.40.190.10:FF:000599">
    <property type="entry name" value="Glutamate [NMDA] receptor subunit 3A, putative"/>
    <property type="match status" value="1"/>
</dbReference>
<keyword evidence="5 17" id="KW-0812">Transmembrane</keyword>
<dbReference type="SMART" id="SM00079">
    <property type="entry name" value="PBPe"/>
    <property type="match status" value="1"/>
</dbReference>
<feature type="disulfide bond" evidence="15">
    <location>
        <begin position="561"/>
        <end position="615"/>
    </location>
</feature>
<keyword evidence="10" id="KW-0325">Glycoprotein</keyword>
<feature type="domain" description="Ionotropic glutamate receptor L-glutamate and glycine-binding" evidence="19">
    <location>
        <begin position="236"/>
        <end position="329"/>
    </location>
</feature>
<feature type="compositionally biased region" description="Polar residues" evidence="16">
    <location>
        <begin position="805"/>
        <end position="817"/>
    </location>
</feature>
<dbReference type="FunFam" id="3.40.190.10:FF:000324">
    <property type="entry name" value="Predicted protein"/>
    <property type="match status" value="1"/>
</dbReference>
<evidence type="ECO:0000256" key="13">
    <source>
        <dbReference type="PIRSR" id="PIRSR601508-1"/>
    </source>
</evidence>
<feature type="region of interest" description="Disordered" evidence="16">
    <location>
        <begin position="937"/>
        <end position="1143"/>
    </location>
</feature>
<evidence type="ECO:0000256" key="4">
    <source>
        <dbReference type="ARBA" id="ARBA00022475"/>
    </source>
</evidence>
<feature type="compositionally biased region" description="Basic and acidic residues" evidence="16">
    <location>
        <begin position="1108"/>
        <end position="1122"/>
    </location>
</feature>
<dbReference type="SMART" id="SM00918">
    <property type="entry name" value="Lig_chan-Glu_bd"/>
    <property type="match status" value="1"/>
</dbReference>